<evidence type="ECO:0000256" key="3">
    <source>
        <dbReference type="ARBA" id="ARBA00022833"/>
    </source>
</evidence>
<dbReference type="GO" id="GO:0031267">
    <property type="term" value="F:small GTPase binding"/>
    <property type="evidence" value="ECO:0007669"/>
    <property type="project" value="InterPro"/>
</dbReference>
<evidence type="ECO:0000259" key="7">
    <source>
        <dbReference type="PROSITE" id="PS50178"/>
    </source>
</evidence>
<dbReference type="EMBL" id="JABDTM020029900">
    <property type="protein sequence ID" value="KAH0807680.1"/>
    <property type="molecule type" value="Genomic_DNA"/>
</dbReference>
<evidence type="ECO:0000259" key="8">
    <source>
        <dbReference type="PROSITE" id="PS50916"/>
    </source>
</evidence>
<evidence type="ECO:0000256" key="5">
    <source>
        <dbReference type="SAM" id="MobiDB-lite"/>
    </source>
</evidence>
<feature type="domain" description="FYVE-type" evidence="7">
    <location>
        <begin position="223"/>
        <end position="281"/>
    </location>
</feature>
<proteinExistence type="predicted"/>
<dbReference type="InterPro" id="IPR017455">
    <property type="entry name" value="Znf_FYVE-rel"/>
</dbReference>
<feature type="region of interest" description="Disordered" evidence="5">
    <location>
        <begin position="317"/>
        <end position="381"/>
    </location>
</feature>
<comment type="caution">
    <text evidence="9">The sequence shown here is derived from an EMBL/GenBank/DDBJ whole genome shotgun (WGS) entry which is preliminary data.</text>
</comment>
<reference evidence="9" key="1">
    <citation type="journal article" date="2020" name="J Insects Food Feed">
        <title>The yellow mealworm (Tenebrio molitor) genome: a resource for the emerging insects as food and feed industry.</title>
        <authorList>
            <person name="Eriksson T."/>
            <person name="Andere A."/>
            <person name="Kelstrup H."/>
            <person name="Emery V."/>
            <person name="Picard C."/>
        </authorList>
    </citation>
    <scope>NUCLEOTIDE SEQUENCE</scope>
    <source>
        <strain evidence="9">Stoneville</strain>
        <tissue evidence="9">Whole head</tissue>
    </source>
</reference>
<gene>
    <name evidence="9" type="ORF">GEV33_015111</name>
</gene>
<organism evidence="9 10">
    <name type="scientific">Tenebrio molitor</name>
    <name type="common">Yellow mealworm beetle</name>
    <dbReference type="NCBI Taxonomy" id="7067"/>
    <lineage>
        <taxon>Eukaryota</taxon>
        <taxon>Metazoa</taxon>
        <taxon>Ecdysozoa</taxon>
        <taxon>Arthropoda</taxon>
        <taxon>Hexapoda</taxon>
        <taxon>Insecta</taxon>
        <taxon>Pterygota</taxon>
        <taxon>Neoptera</taxon>
        <taxon>Endopterygota</taxon>
        <taxon>Coleoptera</taxon>
        <taxon>Polyphaga</taxon>
        <taxon>Cucujiformia</taxon>
        <taxon>Tenebrionidae</taxon>
        <taxon>Tenebrio</taxon>
    </lineage>
</organism>
<dbReference type="Pfam" id="PF00168">
    <property type="entry name" value="C2"/>
    <property type="match status" value="1"/>
</dbReference>
<evidence type="ECO:0000256" key="4">
    <source>
        <dbReference type="PROSITE-ProRule" id="PRU00091"/>
    </source>
</evidence>
<dbReference type="PROSITE" id="PS50916">
    <property type="entry name" value="RABBD"/>
    <property type="match status" value="1"/>
</dbReference>
<dbReference type="GO" id="GO:0098793">
    <property type="term" value="C:presynapse"/>
    <property type="evidence" value="ECO:0007669"/>
    <property type="project" value="GOC"/>
</dbReference>
<evidence type="ECO:0000256" key="1">
    <source>
        <dbReference type="ARBA" id="ARBA00022723"/>
    </source>
</evidence>
<dbReference type="SUPFAM" id="SSF57903">
    <property type="entry name" value="FYVE/PHD zinc finger"/>
    <property type="match status" value="1"/>
</dbReference>
<dbReference type="PROSITE" id="PS50004">
    <property type="entry name" value="C2"/>
    <property type="match status" value="1"/>
</dbReference>
<keyword evidence="1" id="KW-0479">Metal-binding</keyword>
<sequence length="579" mass="65333">MGFEPTSIGTATTDRRTGKSSVGRSRPPINRIFRFSDRIEAGRPDNWRSRRVLPIDETSPPPHVHPHCHRDGNLTEQTTGTGRYACETSRRRASNRQYQQATVPCRWPSRRQDFAFRCQTSVSGSFQGDTVNMVDCGSSDTTNRFVCPNDRQLALRAKLKTGWSVKTASLSCHGSSVNQPLGPEEQAAIVDVIKRAEEVDLTEQERVGRLVERLENMRRNALGRNPSQCLLCGDGFGMLGAQKVLCIDCRRLVCQKCAIESCPAKTTRNYWLCLICAETREIWKKSGAWFFKSIPKYILPSEKPANYRQGGSKILRNAKGAHREDDSSSDEERKVWSKIHRRNSSTESTHDVHESVQDAPAMSTYNRQTSSSEAQLGKDVEPLKGYMGSMSLAEAKTWEKDQASGDSSELSRRESTVSRSLSEWNWSDTRSEEKISPSTSSVSSSVFKSTIDEHKPSDTSMGTIELSLTYNPVTATLICTVYRAKNLIPMDINGLSDPFCKLNILPDGKKATRLKTKTVHKTRNPEFNENLNFYDISEADLAKKSLHILVFDDDKRPSTWPHPWRNSDTNRRGRCRRPR</sequence>
<feature type="region of interest" description="Disordered" evidence="5">
    <location>
        <begin position="1"/>
        <end position="28"/>
    </location>
</feature>
<dbReference type="InterPro" id="IPR041282">
    <property type="entry name" value="FYVE_2"/>
</dbReference>
<accession>A0A8J6L482</accession>
<dbReference type="GO" id="GO:0061669">
    <property type="term" value="P:spontaneous neurotransmitter secretion"/>
    <property type="evidence" value="ECO:0007669"/>
    <property type="project" value="TreeGrafter"/>
</dbReference>
<dbReference type="InterPro" id="IPR013083">
    <property type="entry name" value="Znf_RING/FYVE/PHD"/>
</dbReference>
<dbReference type="GO" id="GO:0008270">
    <property type="term" value="F:zinc ion binding"/>
    <property type="evidence" value="ECO:0007669"/>
    <property type="project" value="UniProtKB-KW"/>
</dbReference>
<dbReference type="Gene3D" id="3.30.40.10">
    <property type="entry name" value="Zinc/RING finger domain, C3HC4 (zinc finger)"/>
    <property type="match status" value="1"/>
</dbReference>
<keyword evidence="2 4" id="KW-0863">Zinc-finger</keyword>
<evidence type="ECO:0000313" key="9">
    <source>
        <dbReference type="EMBL" id="KAH0807680.1"/>
    </source>
</evidence>
<feature type="domain" description="RabBD" evidence="8">
    <location>
        <begin position="175"/>
        <end position="293"/>
    </location>
</feature>
<dbReference type="InterPro" id="IPR011011">
    <property type="entry name" value="Znf_FYVE_PHD"/>
</dbReference>
<dbReference type="InterPro" id="IPR000008">
    <property type="entry name" value="C2_dom"/>
</dbReference>
<dbReference type="GO" id="GO:0006887">
    <property type="term" value="P:exocytosis"/>
    <property type="evidence" value="ECO:0007669"/>
    <property type="project" value="TreeGrafter"/>
</dbReference>
<keyword evidence="3" id="KW-0862">Zinc</keyword>
<dbReference type="InterPro" id="IPR035892">
    <property type="entry name" value="C2_domain_sf"/>
</dbReference>
<dbReference type="PANTHER" id="PTHR45729:SF6">
    <property type="entry name" value="RABPHILIN, ISOFORM A"/>
    <property type="match status" value="1"/>
</dbReference>
<dbReference type="PANTHER" id="PTHR45729">
    <property type="entry name" value="RABPHILIN, ISOFORM A"/>
    <property type="match status" value="1"/>
</dbReference>
<evidence type="ECO:0000313" key="10">
    <source>
        <dbReference type="Proteomes" id="UP000719412"/>
    </source>
</evidence>
<dbReference type="InterPro" id="IPR010911">
    <property type="entry name" value="Rab_BD"/>
</dbReference>
<evidence type="ECO:0000259" key="6">
    <source>
        <dbReference type="PROSITE" id="PS50004"/>
    </source>
</evidence>
<feature type="compositionally biased region" description="Basic and acidic residues" evidence="5">
    <location>
        <begin position="321"/>
        <end position="335"/>
    </location>
</feature>
<dbReference type="GO" id="GO:0006886">
    <property type="term" value="P:intracellular protein transport"/>
    <property type="evidence" value="ECO:0007669"/>
    <property type="project" value="InterPro"/>
</dbReference>
<dbReference type="InterPro" id="IPR043566">
    <property type="entry name" value="Rabphilin/DOC2/Noc2"/>
</dbReference>
<reference evidence="9" key="2">
    <citation type="submission" date="2021-08" db="EMBL/GenBank/DDBJ databases">
        <authorList>
            <person name="Eriksson T."/>
        </authorList>
    </citation>
    <scope>NUCLEOTIDE SEQUENCE</scope>
    <source>
        <strain evidence="9">Stoneville</strain>
        <tissue evidence="9">Whole head</tissue>
    </source>
</reference>
<feature type="region of interest" description="Disordered" evidence="5">
    <location>
        <begin position="560"/>
        <end position="579"/>
    </location>
</feature>
<evidence type="ECO:0000256" key="2">
    <source>
        <dbReference type="ARBA" id="ARBA00022771"/>
    </source>
</evidence>
<dbReference type="SMART" id="SM00239">
    <property type="entry name" value="C2"/>
    <property type="match status" value="1"/>
</dbReference>
<evidence type="ECO:0008006" key="11">
    <source>
        <dbReference type="Google" id="ProtNLM"/>
    </source>
</evidence>
<dbReference type="SUPFAM" id="SSF49562">
    <property type="entry name" value="C2 domain (Calcium/lipid-binding domain, CaLB)"/>
    <property type="match status" value="1"/>
</dbReference>
<feature type="region of interest" description="Disordered" evidence="5">
    <location>
        <begin position="421"/>
        <end position="442"/>
    </location>
</feature>
<feature type="compositionally biased region" description="Polar residues" evidence="5">
    <location>
        <begin position="363"/>
        <end position="374"/>
    </location>
</feature>
<dbReference type="Gene3D" id="2.60.40.150">
    <property type="entry name" value="C2 domain"/>
    <property type="match status" value="1"/>
</dbReference>
<dbReference type="Pfam" id="PF02318">
    <property type="entry name" value="FYVE_2"/>
    <property type="match status" value="1"/>
</dbReference>
<feature type="domain" description="C2" evidence="6">
    <location>
        <begin position="460"/>
        <end position="579"/>
    </location>
</feature>
<keyword evidence="10" id="KW-1185">Reference proteome</keyword>
<dbReference type="PROSITE" id="PS50178">
    <property type="entry name" value="ZF_FYVE"/>
    <property type="match status" value="1"/>
</dbReference>
<dbReference type="Proteomes" id="UP000719412">
    <property type="component" value="Unassembled WGS sequence"/>
</dbReference>
<name>A0A8J6L482_TENMO</name>
<protein>
    <recommendedName>
        <fullName evidence="11">Rabphilin</fullName>
    </recommendedName>
</protein>
<dbReference type="GO" id="GO:0017158">
    <property type="term" value="P:regulation of calcium ion-dependent exocytosis"/>
    <property type="evidence" value="ECO:0007669"/>
    <property type="project" value="TreeGrafter"/>
</dbReference>
<dbReference type="AlphaFoldDB" id="A0A8J6L482"/>
<feature type="region of interest" description="Disordered" evidence="5">
    <location>
        <begin position="51"/>
        <end position="80"/>
    </location>
</feature>